<dbReference type="Pfam" id="PF02367">
    <property type="entry name" value="TsaE"/>
    <property type="match status" value="1"/>
</dbReference>
<accession>A0ABT8R256</accession>
<evidence type="ECO:0000256" key="2">
    <source>
        <dbReference type="ARBA" id="ARBA00007599"/>
    </source>
</evidence>
<evidence type="ECO:0000256" key="8">
    <source>
        <dbReference type="ARBA" id="ARBA00022840"/>
    </source>
</evidence>
<keyword evidence="7" id="KW-0547">Nucleotide-binding</keyword>
<dbReference type="Proteomes" id="UP001168528">
    <property type="component" value="Unassembled WGS sequence"/>
</dbReference>
<gene>
    <name evidence="11" type="primary">tsaE</name>
    <name evidence="11" type="ORF">Q0590_07925</name>
</gene>
<evidence type="ECO:0000256" key="7">
    <source>
        <dbReference type="ARBA" id="ARBA00022741"/>
    </source>
</evidence>
<reference evidence="11" key="1">
    <citation type="submission" date="2023-07" db="EMBL/GenBank/DDBJ databases">
        <title>The genome sequence of Rhodocytophaga aerolata KACC 12507.</title>
        <authorList>
            <person name="Zhang X."/>
        </authorList>
    </citation>
    <scope>NUCLEOTIDE SEQUENCE</scope>
    <source>
        <strain evidence="11">KACC 12507</strain>
    </source>
</reference>
<dbReference type="NCBIfam" id="TIGR00150">
    <property type="entry name" value="T6A_YjeE"/>
    <property type="match status" value="1"/>
</dbReference>
<dbReference type="InterPro" id="IPR027417">
    <property type="entry name" value="P-loop_NTPase"/>
</dbReference>
<keyword evidence="12" id="KW-1185">Reference proteome</keyword>
<evidence type="ECO:0000313" key="12">
    <source>
        <dbReference type="Proteomes" id="UP001168528"/>
    </source>
</evidence>
<evidence type="ECO:0000256" key="3">
    <source>
        <dbReference type="ARBA" id="ARBA00019010"/>
    </source>
</evidence>
<dbReference type="Gene3D" id="3.40.50.300">
    <property type="entry name" value="P-loop containing nucleotide triphosphate hydrolases"/>
    <property type="match status" value="1"/>
</dbReference>
<evidence type="ECO:0000256" key="6">
    <source>
        <dbReference type="ARBA" id="ARBA00022723"/>
    </source>
</evidence>
<evidence type="ECO:0000256" key="1">
    <source>
        <dbReference type="ARBA" id="ARBA00004496"/>
    </source>
</evidence>
<dbReference type="PANTHER" id="PTHR33540">
    <property type="entry name" value="TRNA THREONYLCARBAMOYLADENOSINE BIOSYNTHESIS PROTEIN TSAE"/>
    <property type="match status" value="1"/>
</dbReference>
<dbReference type="PANTHER" id="PTHR33540:SF2">
    <property type="entry name" value="TRNA THREONYLCARBAMOYLADENOSINE BIOSYNTHESIS PROTEIN TSAE"/>
    <property type="match status" value="1"/>
</dbReference>
<name>A0ABT8R256_9BACT</name>
<evidence type="ECO:0000256" key="9">
    <source>
        <dbReference type="ARBA" id="ARBA00022842"/>
    </source>
</evidence>
<keyword evidence="8" id="KW-0067">ATP-binding</keyword>
<evidence type="ECO:0000256" key="5">
    <source>
        <dbReference type="ARBA" id="ARBA00022694"/>
    </source>
</evidence>
<evidence type="ECO:0000313" key="11">
    <source>
        <dbReference type="EMBL" id="MDO1446175.1"/>
    </source>
</evidence>
<sequence length="145" mass="16440">MTGFSISYSSERQLPLVAKQILSFAKDHHCKIWLLEGEMGAGKTTLIKAICKELGVINTVQSPTYGLVNEYLSPGAGKLYHFDFYRLNHEVEALDIGLEEYLYTGNYCFIEWPSKIPSLLPAKYLEININFVGSNQRVIHVSKHE</sequence>
<comment type="similarity">
    <text evidence="2">Belongs to the TsaE family.</text>
</comment>
<keyword evidence="5" id="KW-0819">tRNA processing</keyword>
<keyword evidence="4" id="KW-0963">Cytoplasm</keyword>
<keyword evidence="9" id="KW-0460">Magnesium</keyword>
<proteinExistence type="inferred from homology"/>
<dbReference type="EMBL" id="JAUKPO010000003">
    <property type="protein sequence ID" value="MDO1446175.1"/>
    <property type="molecule type" value="Genomic_DNA"/>
</dbReference>
<comment type="subcellular location">
    <subcellularLocation>
        <location evidence="1">Cytoplasm</location>
    </subcellularLocation>
</comment>
<protein>
    <recommendedName>
        <fullName evidence="3">tRNA threonylcarbamoyladenosine biosynthesis protein TsaE</fullName>
    </recommendedName>
    <alternativeName>
        <fullName evidence="10">t(6)A37 threonylcarbamoyladenosine biosynthesis protein TsaE</fullName>
    </alternativeName>
</protein>
<dbReference type="InterPro" id="IPR003442">
    <property type="entry name" value="T6A_TsaE"/>
</dbReference>
<comment type="caution">
    <text evidence="11">The sequence shown here is derived from an EMBL/GenBank/DDBJ whole genome shotgun (WGS) entry which is preliminary data.</text>
</comment>
<keyword evidence="6" id="KW-0479">Metal-binding</keyword>
<evidence type="ECO:0000256" key="10">
    <source>
        <dbReference type="ARBA" id="ARBA00032441"/>
    </source>
</evidence>
<dbReference type="SUPFAM" id="SSF52540">
    <property type="entry name" value="P-loop containing nucleoside triphosphate hydrolases"/>
    <property type="match status" value="1"/>
</dbReference>
<organism evidence="11 12">
    <name type="scientific">Rhodocytophaga aerolata</name>
    <dbReference type="NCBI Taxonomy" id="455078"/>
    <lineage>
        <taxon>Bacteria</taxon>
        <taxon>Pseudomonadati</taxon>
        <taxon>Bacteroidota</taxon>
        <taxon>Cytophagia</taxon>
        <taxon>Cytophagales</taxon>
        <taxon>Rhodocytophagaceae</taxon>
        <taxon>Rhodocytophaga</taxon>
    </lineage>
</organism>
<evidence type="ECO:0000256" key="4">
    <source>
        <dbReference type="ARBA" id="ARBA00022490"/>
    </source>
</evidence>
<dbReference type="RefSeq" id="WP_302036976.1">
    <property type="nucleotide sequence ID" value="NZ_JAUKPO010000003.1"/>
</dbReference>